<feature type="non-terminal residue" evidence="1">
    <location>
        <position position="1"/>
    </location>
</feature>
<dbReference type="AlphaFoldDB" id="B9XMI6"/>
<protein>
    <submittedName>
        <fullName evidence="1">Uncharacterized protein</fullName>
    </submittedName>
</protein>
<proteinExistence type="predicted"/>
<evidence type="ECO:0000313" key="2">
    <source>
        <dbReference type="Proteomes" id="UP000003688"/>
    </source>
</evidence>
<organism evidence="1 2">
    <name type="scientific">Pedosphaera parvula (strain Ellin514)</name>
    <dbReference type="NCBI Taxonomy" id="320771"/>
    <lineage>
        <taxon>Bacteria</taxon>
        <taxon>Pseudomonadati</taxon>
        <taxon>Verrucomicrobiota</taxon>
        <taxon>Pedosphaerae</taxon>
        <taxon>Pedosphaerales</taxon>
        <taxon>Pedosphaeraceae</taxon>
        <taxon>Pedosphaera</taxon>
    </lineage>
</organism>
<sequence length="63" mass="7378">EPGEYASVSTVPGEDDPWSHILQRIDCRQCRSTIPAHLAERWNNLTIEAAQKEWREIYRDPEL</sequence>
<gene>
    <name evidence="1" type="ORF">Cflav_PD2077</name>
</gene>
<keyword evidence="2" id="KW-1185">Reference proteome</keyword>
<dbReference type="EMBL" id="ABOX02000034">
    <property type="protein sequence ID" value="EEF59028.1"/>
    <property type="molecule type" value="Genomic_DNA"/>
</dbReference>
<dbReference type="Proteomes" id="UP000003688">
    <property type="component" value="Unassembled WGS sequence"/>
</dbReference>
<accession>B9XMI6</accession>
<name>B9XMI6_PEDPL</name>
<dbReference type="RefSeq" id="WP_007417025.1">
    <property type="nucleotide sequence ID" value="NZ_ABOX02000034.1"/>
</dbReference>
<evidence type="ECO:0000313" key="1">
    <source>
        <dbReference type="EMBL" id="EEF59028.1"/>
    </source>
</evidence>
<comment type="caution">
    <text evidence="1">The sequence shown here is derived from an EMBL/GenBank/DDBJ whole genome shotgun (WGS) entry which is preliminary data.</text>
</comment>
<reference evidence="1 2" key="1">
    <citation type="journal article" date="2011" name="J. Bacteriol.">
        <title>Genome sequence of 'Pedosphaera parvula' Ellin514, an aerobic Verrucomicrobial isolate from pasture soil.</title>
        <authorList>
            <person name="Kant R."/>
            <person name="van Passel M.W."/>
            <person name="Sangwan P."/>
            <person name="Palva A."/>
            <person name="Lucas S."/>
            <person name="Copeland A."/>
            <person name="Lapidus A."/>
            <person name="Glavina Del Rio T."/>
            <person name="Dalin E."/>
            <person name="Tice H."/>
            <person name="Bruce D."/>
            <person name="Goodwin L."/>
            <person name="Pitluck S."/>
            <person name="Chertkov O."/>
            <person name="Larimer F.W."/>
            <person name="Land M.L."/>
            <person name="Hauser L."/>
            <person name="Brettin T.S."/>
            <person name="Detter J.C."/>
            <person name="Han S."/>
            <person name="de Vos W.M."/>
            <person name="Janssen P.H."/>
            <person name="Smidt H."/>
        </authorList>
    </citation>
    <scope>NUCLEOTIDE SEQUENCE [LARGE SCALE GENOMIC DNA]</scope>
    <source>
        <strain evidence="1 2">Ellin514</strain>
    </source>
</reference>